<feature type="non-terminal residue" evidence="1">
    <location>
        <position position="46"/>
    </location>
</feature>
<proteinExistence type="predicted"/>
<dbReference type="Proteomes" id="UP000076858">
    <property type="component" value="Unassembled WGS sequence"/>
</dbReference>
<protein>
    <submittedName>
        <fullName evidence="1">Uncharacterized protein</fullName>
    </submittedName>
</protein>
<dbReference type="AlphaFoldDB" id="A0A164JX29"/>
<evidence type="ECO:0000313" key="2">
    <source>
        <dbReference type="Proteomes" id="UP000076858"/>
    </source>
</evidence>
<sequence>MANVVKCSMCPMLISSENPSTFFDHVRFNHRNTGKFHVVCKYPDCH</sequence>
<keyword evidence="2" id="KW-1185">Reference proteome</keyword>
<comment type="caution">
    <text evidence="1">The sequence shown here is derived from an EMBL/GenBank/DDBJ whole genome shotgun (WGS) entry which is preliminary data.</text>
</comment>
<dbReference type="EMBL" id="LRGB01003586">
    <property type="protein sequence ID" value="KZS02735.1"/>
    <property type="molecule type" value="Genomic_DNA"/>
</dbReference>
<name>A0A164JX29_9CRUS</name>
<reference evidence="1 2" key="1">
    <citation type="submission" date="2016-03" db="EMBL/GenBank/DDBJ databases">
        <title>EvidentialGene: Evidence-directed Construction of Genes on Genomes.</title>
        <authorList>
            <person name="Gilbert D.G."/>
            <person name="Choi J.-H."/>
            <person name="Mockaitis K."/>
            <person name="Colbourne J."/>
            <person name="Pfrender M."/>
        </authorList>
    </citation>
    <scope>NUCLEOTIDE SEQUENCE [LARGE SCALE GENOMIC DNA]</scope>
    <source>
        <strain evidence="1 2">Xinb3</strain>
        <tissue evidence="1">Complete organism</tissue>
    </source>
</reference>
<organism evidence="1 2">
    <name type="scientific">Daphnia magna</name>
    <dbReference type="NCBI Taxonomy" id="35525"/>
    <lineage>
        <taxon>Eukaryota</taxon>
        <taxon>Metazoa</taxon>
        <taxon>Ecdysozoa</taxon>
        <taxon>Arthropoda</taxon>
        <taxon>Crustacea</taxon>
        <taxon>Branchiopoda</taxon>
        <taxon>Diplostraca</taxon>
        <taxon>Cladocera</taxon>
        <taxon>Anomopoda</taxon>
        <taxon>Daphniidae</taxon>
        <taxon>Daphnia</taxon>
    </lineage>
</organism>
<gene>
    <name evidence="1" type="ORF">APZ42_000100</name>
</gene>
<evidence type="ECO:0000313" key="1">
    <source>
        <dbReference type="EMBL" id="KZS02735.1"/>
    </source>
</evidence>
<accession>A0A164JX29</accession>